<dbReference type="SMART" id="SM00855">
    <property type="entry name" value="PGAM"/>
    <property type="match status" value="1"/>
</dbReference>
<dbReference type="InterPro" id="IPR015797">
    <property type="entry name" value="NUDIX_hydrolase-like_dom_sf"/>
</dbReference>
<dbReference type="RefSeq" id="WP_310537531.1">
    <property type="nucleotide sequence ID" value="NZ_BAAAOC010000087.1"/>
</dbReference>
<dbReference type="InterPro" id="IPR051325">
    <property type="entry name" value="Nudix_hydrolase_domain"/>
</dbReference>
<dbReference type="PANTHER" id="PTHR21340">
    <property type="entry name" value="DIADENOSINE 5,5-P1,P4-TETRAPHOSPHATE PYROPHOSPHOHYDROLASE MUTT"/>
    <property type="match status" value="1"/>
</dbReference>
<evidence type="ECO:0000313" key="5">
    <source>
        <dbReference type="Proteomes" id="UP001260872"/>
    </source>
</evidence>
<dbReference type="CDD" id="cd07067">
    <property type="entry name" value="HP_PGM_like"/>
    <property type="match status" value="1"/>
</dbReference>
<dbReference type="Gene3D" id="3.90.79.10">
    <property type="entry name" value="Nucleoside Triphosphate Pyrophosphohydrolase"/>
    <property type="match status" value="1"/>
</dbReference>
<dbReference type="Pfam" id="PF00293">
    <property type="entry name" value="NUDIX"/>
    <property type="match status" value="1"/>
</dbReference>
<feature type="region of interest" description="Disordered" evidence="2">
    <location>
        <begin position="1"/>
        <end position="22"/>
    </location>
</feature>
<evidence type="ECO:0000256" key="2">
    <source>
        <dbReference type="SAM" id="MobiDB-lite"/>
    </source>
</evidence>
<sequence>MNSSQTTSPATMRHVPRRASETLSDDGIEAEVLAAGALVWRLHQGNLQVLVIHRPRYDDWSFPKGKLDDGETLPECAIREVAEEVQLKIRLGAPLPITRYDVIKTVRGERVSVPKEVWYWAAEVLDGKPTPDGEETDETRWVTPDQAREMLSQPGDLEPLAELERLHEERKLATVPFVVLRHAKAKPRSSWSKAESERPLAATGKRQAKAVERLITAWRPRHLDCSPWKRCQETLAPYVKQHRHKIKYRKSLTEKRAKEAPGRTAGRTRKTLDLLQPALVCTHRPVLPIVLTELRGRIPYEQVSAALPAADPYLKPGAVVVAHRAVDRGGEVIALELYEPFDD</sequence>
<dbReference type="Proteomes" id="UP001260872">
    <property type="component" value="Unassembled WGS sequence"/>
</dbReference>
<feature type="compositionally biased region" description="Polar residues" evidence="2">
    <location>
        <begin position="1"/>
        <end position="10"/>
    </location>
</feature>
<evidence type="ECO:0000313" key="4">
    <source>
        <dbReference type="EMBL" id="MDR5712151.1"/>
    </source>
</evidence>
<dbReference type="Pfam" id="PF00300">
    <property type="entry name" value="His_Phos_1"/>
    <property type="match status" value="1"/>
</dbReference>
<accession>A0ABU1FVH4</accession>
<dbReference type="SUPFAM" id="SSF53254">
    <property type="entry name" value="Phosphoglycerate mutase-like"/>
    <property type="match status" value="1"/>
</dbReference>
<feature type="domain" description="Nudix hydrolase" evidence="3">
    <location>
        <begin position="30"/>
        <end position="165"/>
    </location>
</feature>
<dbReference type="EMBL" id="JAVKGT010000019">
    <property type="protein sequence ID" value="MDR5712151.1"/>
    <property type="molecule type" value="Genomic_DNA"/>
</dbReference>
<reference evidence="5" key="1">
    <citation type="submission" date="2023-07" db="EMBL/GenBank/DDBJ databases">
        <title>Description of three actinobacteria isolated from air of manufacturing shop in a pharmaceutical factory.</title>
        <authorList>
            <person name="Zhang D.-F."/>
        </authorList>
    </citation>
    <scope>NUCLEOTIDE SEQUENCE [LARGE SCALE GENOMIC DNA]</scope>
    <source>
        <strain evidence="5">CCTCC AB 207010</strain>
    </source>
</reference>
<dbReference type="CDD" id="cd03673">
    <property type="entry name" value="NUDIX_Ap6A_hydrolase"/>
    <property type="match status" value="1"/>
</dbReference>
<name>A0ABU1FVH4_9MICC</name>
<dbReference type="PROSITE" id="PS51462">
    <property type="entry name" value="NUDIX"/>
    <property type="match status" value="1"/>
</dbReference>
<evidence type="ECO:0000259" key="3">
    <source>
        <dbReference type="PROSITE" id="PS51462"/>
    </source>
</evidence>
<dbReference type="Gene3D" id="3.40.50.1240">
    <property type="entry name" value="Phosphoglycerate mutase-like"/>
    <property type="match status" value="1"/>
</dbReference>
<dbReference type="GO" id="GO:0016787">
    <property type="term" value="F:hydrolase activity"/>
    <property type="evidence" value="ECO:0007669"/>
    <property type="project" value="UniProtKB-KW"/>
</dbReference>
<keyword evidence="1 4" id="KW-0378">Hydrolase</keyword>
<dbReference type="InterPro" id="IPR013078">
    <property type="entry name" value="His_Pase_superF_clade-1"/>
</dbReference>
<evidence type="ECO:0000256" key="1">
    <source>
        <dbReference type="ARBA" id="ARBA00022801"/>
    </source>
</evidence>
<dbReference type="SUPFAM" id="SSF55811">
    <property type="entry name" value="Nudix"/>
    <property type="match status" value="1"/>
</dbReference>
<dbReference type="PANTHER" id="PTHR21340:SF0">
    <property type="entry name" value="BIS(5'-NUCLEOSYL)-TETRAPHOSPHATASE [ASYMMETRICAL]"/>
    <property type="match status" value="1"/>
</dbReference>
<comment type="caution">
    <text evidence="4">The sequence shown here is derived from an EMBL/GenBank/DDBJ whole genome shotgun (WGS) entry which is preliminary data.</text>
</comment>
<organism evidence="4 5">
    <name type="scientific">Nesterenkonia flava</name>
    <dbReference type="NCBI Taxonomy" id="469799"/>
    <lineage>
        <taxon>Bacteria</taxon>
        <taxon>Bacillati</taxon>
        <taxon>Actinomycetota</taxon>
        <taxon>Actinomycetes</taxon>
        <taxon>Micrococcales</taxon>
        <taxon>Micrococcaceae</taxon>
        <taxon>Nesterenkonia</taxon>
    </lineage>
</organism>
<gene>
    <name evidence="4" type="ORF">RH857_08405</name>
</gene>
<dbReference type="EC" id="3.6.-.-" evidence="4"/>
<dbReference type="InterPro" id="IPR029033">
    <property type="entry name" value="His_PPase_superfam"/>
</dbReference>
<proteinExistence type="predicted"/>
<dbReference type="InterPro" id="IPR000086">
    <property type="entry name" value="NUDIX_hydrolase_dom"/>
</dbReference>
<protein>
    <submittedName>
        <fullName evidence="4">NUDIX hydrolase</fullName>
        <ecNumber evidence="4">3.6.-.-</ecNumber>
    </submittedName>
</protein>
<keyword evidence="5" id="KW-1185">Reference proteome</keyword>